<keyword evidence="2" id="KW-1185">Reference proteome</keyword>
<dbReference type="OrthoDB" id="680581at2"/>
<dbReference type="Proteomes" id="UP000008908">
    <property type="component" value="Chromosome"/>
</dbReference>
<name>G2PRQ0_ALLRU</name>
<gene>
    <name evidence="1" type="ordered locus">Murru_0445</name>
</gene>
<reference evidence="2" key="1">
    <citation type="submission" date="2011-08" db="EMBL/GenBank/DDBJ databases">
        <title>The complete genome of Muricauda ruestringensis DSM 13258.</title>
        <authorList>
            <person name="Lucas S."/>
            <person name="Han J."/>
            <person name="Lapidus A."/>
            <person name="Bruce D."/>
            <person name="Goodwin L."/>
            <person name="Pitluck S."/>
            <person name="Peters L."/>
            <person name="Kyrpides N."/>
            <person name="Mavromatis K."/>
            <person name="Ivanova N."/>
            <person name="Ovchinnikova G."/>
            <person name="Teshima H."/>
            <person name="Detter J.C."/>
            <person name="Tapia R."/>
            <person name="Han C."/>
            <person name="Land M."/>
            <person name="Hauser L."/>
            <person name="Markowitz V."/>
            <person name="Cheng J.-F."/>
            <person name="Hugenholtz P."/>
            <person name="Woyke T."/>
            <person name="Wu D."/>
            <person name="Spring S."/>
            <person name="Schroeder M."/>
            <person name="Brambilla E."/>
            <person name="Klenk H.-P."/>
            <person name="Eisen J.A."/>
        </authorList>
    </citation>
    <scope>NUCLEOTIDE SEQUENCE [LARGE SCALE GENOMIC DNA]</scope>
    <source>
        <strain evidence="2">DSM 13258 / LMG 19739 / B1</strain>
    </source>
</reference>
<evidence type="ECO:0000313" key="1">
    <source>
        <dbReference type="EMBL" id="AEM69499.1"/>
    </source>
</evidence>
<dbReference type="eggNOG" id="ENOG50332D8">
    <property type="taxonomic scope" value="Bacteria"/>
</dbReference>
<protein>
    <submittedName>
        <fullName evidence="1">Uncharacterized protein</fullName>
    </submittedName>
</protein>
<dbReference type="RefSeq" id="WP_014031782.1">
    <property type="nucleotide sequence ID" value="NC_015945.1"/>
</dbReference>
<evidence type="ECO:0000313" key="2">
    <source>
        <dbReference type="Proteomes" id="UP000008908"/>
    </source>
</evidence>
<organism evidence="1 2">
    <name type="scientific">Allomuricauda ruestringensis (strain DSM 13258 / CIP 107369 / LMG 19739 / B1)</name>
    <name type="common">Muricauda ruestringensis</name>
    <dbReference type="NCBI Taxonomy" id="886377"/>
    <lineage>
        <taxon>Bacteria</taxon>
        <taxon>Pseudomonadati</taxon>
        <taxon>Bacteroidota</taxon>
        <taxon>Flavobacteriia</taxon>
        <taxon>Flavobacteriales</taxon>
        <taxon>Flavobacteriaceae</taxon>
        <taxon>Flagellimonas</taxon>
    </lineage>
</organism>
<reference evidence="1 2" key="2">
    <citation type="journal article" date="2012" name="Stand. Genomic Sci.">
        <title>Complete genome sequence of the facultatively anaerobic, appendaged bacterium Muricauda ruestringensis type strain (B1(T)).</title>
        <authorList>
            <person name="Huntemann M."/>
            <person name="Teshima H."/>
            <person name="Lapidus A."/>
            <person name="Nolan M."/>
            <person name="Lucas S."/>
            <person name="Hammon N."/>
            <person name="Deshpande S."/>
            <person name="Cheng J.F."/>
            <person name="Tapia R."/>
            <person name="Goodwin L.A."/>
            <person name="Pitluck S."/>
            <person name="Liolios K."/>
            <person name="Pagani I."/>
            <person name="Ivanova N."/>
            <person name="Mavromatis K."/>
            <person name="Mikhailova N."/>
            <person name="Pati A."/>
            <person name="Chen A."/>
            <person name="Palaniappan K."/>
            <person name="Land M."/>
            <person name="Hauser L."/>
            <person name="Pan C."/>
            <person name="Brambilla E.M."/>
            <person name="Rohde M."/>
            <person name="Spring S."/>
            <person name="Goker M."/>
            <person name="Detter J.C."/>
            <person name="Bristow J."/>
            <person name="Eisen J.A."/>
            <person name="Markowitz V."/>
            <person name="Hugenholtz P."/>
            <person name="Kyrpides N.C."/>
            <person name="Klenk H.P."/>
            <person name="Woyke T."/>
        </authorList>
    </citation>
    <scope>NUCLEOTIDE SEQUENCE [LARGE SCALE GENOMIC DNA]</scope>
    <source>
        <strain evidence="2">DSM 13258 / LMG 19739 / B1</strain>
    </source>
</reference>
<proteinExistence type="predicted"/>
<sequence length="83" mass="9862">MRELNSILNKITVLTHTMESQYPELYHFLDEDPITLPVLTHPNVDKDALEDYLQSLHELLEHHVKTHNYGIHPVQKEHQKRKT</sequence>
<dbReference type="EMBL" id="CP002999">
    <property type="protein sequence ID" value="AEM69499.1"/>
    <property type="molecule type" value="Genomic_DNA"/>
</dbReference>
<dbReference type="KEGG" id="mrs:Murru_0445"/>
<dbReference type="HOGENOM" id="CLU_202388_0_0_10"/>
<dbReference type="STRING" id="886377.Murru_0445"/>
<accession>G2PRQ0</accession>
<dbReference type="AlphaFoldDB" id="G2PRQ0"/>